<organism evidence="1 2">
    <name type="scientific">Tessaracoccus defluvii</name>
    <dbReference type="NCBI Taxonomy" id="1285901"/>
    <lineage>
        <taxon>Bacteria</taxon>
        <taxon>Bacillati</taxon>
        <taxon>Actinomycetota</taxon>
        <taxon>Actinomycetes</taxon>
        <taxon>Propionibacteriales</taxon>
        <taxon>Propionibacteriaceae</taxon>
        <taxon>Tessaracoccus</taxon>
    </lineage>
</organism>
<dbReference type="AlphaFoldDB" id="A0A7H0H9G3"/>
<dbReference type="Proteomes" id="UP000516117">
    <property type="component" value="Chromosome"/>
</dbReference>
<evidence type="ECO:0000313" key="1">
    <source>
        <dbReference type="EMBL" id="QNP57179.1"/>
    </source>
</evidence>
<accession>A0A7H0H9G3</accession>
<keyword evidence="2" id="KW-1185">Reference proteome</keyword>
<sequence length="134" mass="14531">MNGDDLLDHCLAKPGAYLDFPFGPGVAIVKVKAPSQETGRIFCQVFILHGEPTATLSCDPATADEYRALYPDVVVRGYHCPPVQQPYFNTLPLTGAVPDGEILELADRAYAVTVAKLPQYRQRELAAVAAHAPH</sequence>
<dbReference type="SUPFAM" id="SSF142906">
    <property type="entry name" value="YjbR-like"/>
    <property type="match status" value="1"/>
</dbReference>
<dbReference type="KEGG" id="tdf:H9L22_07905"/>
<reference evidence="1 2" key="1">
    <citation type="submission" date="2020-08" db="EMBL/GenBank/DDBJ databases">
        <title>Genome sequence of Tessaracoccus defluvii JCM 17540T.</title>
        <authorList>
            <person name="Hyun D.-W."/>
            <person name="Bae J.-W."/>
        </authorList>
    </citation>
    <scope>NUCLEOTIDE SEQUENCE [LARGE SCALE GENOMIC DNA]</scope>
    <source>
        <strain evidence="1 2">JCM 17540</strain>
    </source>
</reference>
<protein>
    <submittedName>
        <fullName evidence="1">MmcQ/YjbR family DNA-binding protein</fullName>
    </submittedName>
</protein>
<name>A0A7H0H9G3_9ACTN</name>
<dbReference type="InterPro" id="IPR058532">
    <property type="entry name" value="YjbR/MT2646/Rv2570-like"/>
</dbReference>
<dbReference type="EMBL" id="CP060789">
    <property type="protein sequence ID" value="QNP57179.1"/>
    <property type="molecule type" value="Genomic_DNA"/>
</dbReference>
<dbReference type="Pfam" id="PF04237">
    <property type="entry name" value="YjbR"/>
    <property type="match status" value="1"/>
</dbReference>
<dbReference type="InterPro" id="IPR038056">
    <property type="entry name" value="YjbR-like_sf"/>
</dbReference>
<keyword evidence="1" id="KW-0238">DNA-binding</keyword>
<dbReference type="RefSeq" id="WP_187722272.1">
    <property type="nucleotide sequence ID" value="NZ_BAABBL010000019.1"/>
</dbReference>
<proteinExistence type="predicted"/>
<dbReference type="GO" id="GO:0003677">
    <property type="term" value="F:DNA binding"/>
    <property type="evidence" value="ECO:0007669"/>
    <property type="project" value="UniProtKB-KW"/>
</dbReference>
<evidence type="ECO:0000313" key="2">
    <source>
        <dbReference type="Proteomes" id="UP000516117"/>
    </source>
</evidence>
<dbReference type="Gene3D" id="3.90.1150.30">
    <property type="match status" value="1"/>
</dbReference>
<gene>
    <name evidence="1" type="ORF">H9L22_07905</name>
</gene>